<reference evidence="2" key="1">
    <citation type="journal article" date="2021" name="Evol. Appl.">
        <title>The genome of the Pyrenean desman and the effects of bottlenecks and inbreeding on the genomic landscape of an endangered species.</title>
        <authorList>
            <person name="Escoda L."/>
            <person name="Castresana J."/>
        </authorList>
    </citation>
    <scope>NUCLEOTIDE SEQUENCE</scope>
    <source>
        <strain evidence="2">IBE-C5619</strain>
    </source>
</reference>
<gene>
    <name evidence="2" type="ORF">J0S82_017135</name>
</gene>
<feature type="region of interest" description="Disordered" evidence="1">
    <location>
        <begin position="1"/>
        <end position="29"/>
    </location>
</feature>
<comment type="caution">
    <text evidence="2">The sequence shown here is derived from an EMBL/GenBank/DDBJ whole genome shotgun (WGS) entry which is preliminary data.</text>
</comment>
<dbReference type="Gene3D" id="2.60.120.200">
    <property type="match status" value="2"/>
</dbReference>
<organism evidence="2 3">
    <name type="scientific">Galemys pyrenaicus</name>
    <name type="common">Iberian desman</name>
    <name type="synonym">Pyrenean desman</name>
    <dbReference type="NCBI Taxonomy" id="202257"/>
    <lineage>
        <taxon>Eukaryota</taxon>
        <taxon>Metazoa</taxon>
        <taxon>Chordata</taxon>
        <taxon>Craniata</taxon>
        <taxon>Vertebrata</taxon>
        <taxon>Euteleostomi</taxon>
        <taxon>Mammalia</taxon>
        <taxon>Eutheria</taxon>
        <taxon>Laurasiatheria</taxon>
        <taxon>Eulipotyphla</taxon>
        <taxon>Talpidae</taxon>
        <taxon>Galemys</taxon>
    </lineage>
</organism>
<sequence>PLAVSVRGQPAAEGRAERGPQELSGSGSILQMNPRLDGCMRSWNWVNGGDNTIQETVRVNGRMQCLSAAERGSFYPGRGFAFYSLAYGEYCLGHPLGAGAGRAAGRAP</sequence>
<accession>A0A8J6A509</accession>
<dbReference type="Proteomes" id="UP000700334">
    <property type="component" value="Unassembled WGS sequence"/>
</dbReference>
<evidence type="ECO:0000313" key="3">
    <source>
        <dbReference type="Proteomes" id="UP000700334"/>
    </source>
</evidence>
<proteinExistence type="predicted"/>
<evidence type="ECO:0000313" key="2">
    <source>
        <dbReference type="EMBL" id="KAG8512851.1"/>
    </source>
</evidence>
<dbReference type="AlphaFoldDB" id="A0A8J6A509"/>
<protein>
    <submittedName>
        <fullName evidence="2">Growth arrest-specific protein 6</fullName>
    </submittedName>
</protein>
<name>A0A8J6A509_GALPY</name>
<dbReference type="OrthoDB" id="4062651at2759"/>
<feature type="non-terminal residue" evidence="2">
    <location>
        <position position="1"/>
    </location>
</feature>
<evidence type="ECO:0000256" key="1">
    <source>
        <dbReference type="SAM" id="MobiDB-lite"/>
    </source>
</evidence>
<dbReference type="EMBL" id="JAGFMF010011783">
    <property type="protein sequence ID" value="KAG8512851.1"/>
    <property type="molecule type" value="Genomic_DNA"/>
</dbReference>
<keyword evidence="3" id="KW-1185">Reference proteome</keyword>